<feature type="coiled-coil region" evidence="1">
    <location>
        <begin position="55"/>
        <end position="90"/>
    </location>
</feature>
<sequence>MSTRDRRVHLALKWHHLDNLSVEEIRERFEQEGIGSYARSTVRDYLNEQPKEEVIEAIEQRHADVRLQIAEREEQLYQRAREAELEATEDQPIVRVVPKTERVRRDRETPKRVPDWEIVDIDDPDRPEWASERDVIVRFTGDETRVQPGEEYPVQAVDGSPRYTKEFDGLQRDQPDRKSRAMARQEQSSHLQAKGDALGVYKERVELEGSLETESTVGLDEETKEIAREVLRERYSEGDDGE</sequence>
<gene>
    <name evidence="3" type="ORF">HZS54_04665</name>
</gene>
<proteinExistence type="predicted"/>
<evidence type="ECO:0000313" key="4">
    <source>
        <dbReference type="Proteomes" id="UP000509346"/>
    </source>
</evidence>
<organism evidence="3 4">
    <name type="scientific">Halosimplex pelagicum</name>
    <dbReference type="NCBI Taxonomy" id="869886"/>
    <lineage>
        <taxon>Archaea</taxon>
        <taxon>Methanobacteriati</taxon>
        <taxon>Methanobacteriota</taxon>
        <taxon>Stenosarchaea group</taxon>
        <taxon>Halobacteria</taxon>
        <taxon>Halobacteriales</taxon>
        <taxon>Haloarculaceae</taxon>
        <taxon>Halosimplex</taxon>
    </lineage>
</organism>
<feature type="region of interest" description="Disordered" evidence="2">
    <location>
        <begin position="154"/>
        <end position="196"/>
    </location>
</feature>
<dbReference type="GeneID" id="56081856"/>
<evidence type="ECO:0000256" key="1">
    <source>
        <dbReference type="SAM" id="Coils"/>
    </source>
</evidence>
<dbReference type="RefSeq" id="WP_179920785.1">
    <property type="nucleotide sequence ID" value="NZ_CP058909.1"/>
</dbReference>
<protein>
    <submittedName>
        <fullName evidence="3">Uncharacterized protein</fullName>
    </submittedName>
</protein>
<keyword evidence="1" id="KW-0175">Coiled coil</keyword>
<keyword evidence="4" id="KW-1185">Reference proteome</keyword>
<dbReference type="Proteomes" id="UP000509346">
    <property type="component" value="Chromosome"/>
</dbReference>
<evidence type="ECO:0000256" key="2">
    <source>
        <dbReference type="SAM" id="MobiDB-lite"/>
    </source>
</evidence>
<dbReference type="KEGG" id="hpel:HZS54_04665"/>
<accession>A0A7D5T8I1</accession>
<dbReference type="EMBL" id="CP058909">
    <property type="protein sequence ID" value="QLH80970.1"/>
    <property type="molecule type" value="Genomic_DNA"/>
</dbReference>
<dbReference type="AlphaFoldDB" id="A0A7D5T8I1"/>
<feature type="compositionally biased region" description="Basic and acidic residues" evidence="2">
    <location>
        <begin position="163"/>
        <end position="179"/>
    </location>
</feature>
<dbReference type="OrthoDB" id="318819at2157"/>
<evidence type="ECO:0000313" key="3">
    <source>
        <dbReference type="EMBL" id="QLH80970.1"/>
    </source>
</evidence>
<name>A0A7D5T8I1_9EURY</name>
<reference evidence="3 4" key="1">
    <citation type="submission" date="2020-07" db="EMBL/GenBank/DDBJ databases">
        <title>Halosimplex litoreum sp. nov. and Halosimplex rubrum sp. nov., isolated from different salt environments.</title>
        <authorList>
            <person name="Cui H."/>
        </authorList>
    </citation>
    <scope>NUCLEOTIDE SEQUENCE [LARGE SCALE GENOMIC DNA]</scope>
    <source>
        <strain evidence="3 4">R2</strain>
    </source>
</reference>